<dbReference type="SUPFAM" id="SSF49503">
    <property type="entry name" value="Cupredoxins"/>
    <property type="match status" value="1"/>
</dbReference>
<evidence type="ECO:0000256" key="2">
    <source>
        <dbReference type="ARBA" id="ARBA00022723"/>
    </source>
</evidence>
<keyword evidence="2" id="KW-0479">Metal-binding</keyword>
<keyword evidence="7" id="KW-1185">Reference proteome</keyword>
<feature type="transmembrane region" description="Helical" evidence="4">
    <location>
        <begin position="7"/>
        <end position="32"/>
    </location>
</feature>
<dbReference type="GO" id="GO:0030313">
    <property type="term" value="C:cell envelope"/>
    <property type="evidence" value="ECO:0007669"/>
    <property type="project" value="UniProtKB-SubCell"/>
</dbReference>
<dbReference type="EMBL" id="LXQC01000139">
    <property type="protein sequence ID" value="TFE68583.1"/>
    <property type="molecule type" value="Genomic_DNA"/>
</dbReference>
<dbReference type="PROSITE" id="PS50857">
    <property type="entry name" value="COX2_CUA"/>
    <property type="match status" value="1"/>
</dbReference>
<dbReference type="PANTHER" id="PTHR42838">
    <property type="entry name" value="CYTOCHROME C OXIDASE SUBUNIT II"/>
    <property type="match status" value="1"/>
</dbReference>
<evidence type="ECO:0000259" key="5">
    <source>
        <dbReference type="PROSITE" id="PS50857"/>
    </source>
</evidence>
<comment type="caution">
    <text evidence="6">The sequence shown here is derived from an EMBL/GenBank/DDBJ whole genome shotgun (WGS) entry which is preliminary data.</text>
</comment>
<reference evidence="6 7" key="1">
    <citation type="submission" date="2016-05" db="EMBL/GenBank/DDBJ databases">
        <title>Diversity and Homogeneity among Thermoacidophilic Verrucomicrobia Methanotrophs Linked with Geographical Origin.</title>
        <authorList>
            <person name="Erikstad H.-A."/>
            <person name="Smestad N.B."/>
            <person name="Ceballos R.M."/>
            <person name="Birkeland N.-K."/>
        </authorList>
    </citation>
    <scope>NUCLEOTIDE SEQUENCE [LARGE SCALE GENOMIC DNA]</scope>
    <source>
        <strain evidence="6 7">Phi</strain>
    </source>
</reference>
<protein>
    <submittedName>
        <fullName evidence="6">Cytochrome c oxidase subunit II</fullName>
    </submittedName>
</protein>
<keyword evidence="4" id="KW-1133">Transmembrane helix</keyword>
<evidence type="ECO:0000313" key="7">
    <source>
        <dbReference type="Proteomes" id="UP000297713"/>
    </source>
</evidence>
<dbReference type="GO" id="GO:0005507">
    <property type="term" value="F:copper ion binding"/>
    <property type="evidence" value="ECO:0007669"/>
    <property type="project" value="InterPro"/>
</dbReference>
<dbReference type="OrthoDB" id="9773456at2"/>
<sequence length="160" mass="17626">MEKLEKIYVWLSISILLAFIIALIYASVALAVRVPTDVGQIVPNPGESLVSAVMRTPPFNQPGIQEVGPGQYKVVVIGQAWMFNPPSIELPLGAEVTFYGTSLDIDHGFYIPGTDVNMMLLPGQISVLRHKFNKAGEYRIICHEYCGTLHHLMTGTITVK</sequence>
<keyword evidence="4" id="KW-0472">Membrane</keyword>
<keyword evidence="4" id="KW-0812">Transmembrane</keyword>
<comment type="subcellular location">
    <subcellularLocation>
        <location evidence="1">Cell envelope</location>
    </subcellularLocation>
</comment>
<proteinExistence type="predicted"/>
<evidence type="ECO:0000256" key="1">
    <source>
        <dbReference type="ARBA" id="ARBA00004196"/>
    </source>
</evidence>
<feature type="domain" description="Cytochrome oxidase subunit II copper A binding" evidence="5">
    <location>
        <begin position="67"/>
        <end position="160"/>
    </location>
</feature>
<dbReference type="PANTHER" id="PTHR42838:SF2">
    <property type="entry name" value="NITROUS-OXIDE REDUCTASE"/>
    <property type="match status" value="1"/>
</dbReference>
<dbReference type="AlphaFoldDB" id="A0A4Y8PBQ1"/>
<keyword evidence="3" id="KW-0186">Copper</keyword>
<evidence type="ECO:0000256" key="4">
    <source>
        <dbReference type="SAM" id="Phobius"/>
    </source>
</evidence>
<gene>
    <name evidence="6" type="ORF">A7Q10_08010</name>
</gene>
<dbReference type="RefSeq" id="WP_134440065.1">
    <property type="nucleotide sequence ID" value="NZ_LXQC01000139.1"/>
</dbReference>
<evidence type="ECO:0000313" key="6">
    <source>
        <dbReference type="EMBL" id="TFE68583.1"/>
    </source>
</evidence>
<dbReference type="InterPro" id="IPR008972">
    <property type="entry name" value="Cupredoxin"/>
</dbReference>
<dbReference type="GO" id="GO:0004129">
    <property type="term" value="F:cytochrome-c oxidase activity"/>
    <property type="evidence" value="ECO:0007669"/>
    <property type="project" value="InterPro"/>
</dbReference>
<dbReference type="InterPro" id="IPR051403">
    <property type="entry name" value="NosZ/Cyto_c_oxidase_sub2"/>
</dbReference>
<evidence type="ECO:0000256" key="3">
    <source>
        <dbReference type="ARBA" id="ARBA00023008"/>
    </source>
</evidence>
<dbReference type="Gene3D" id="2.60.40.420">
    <property type="entry name" value="Cupredoxins - blue copper proteins"/>
    <property type="match status" value="1"/>
</dbReference>
<dbReference type="Proteomes" id="UP000297713">
    <property type="component" value="Unassembled WGS sequence"/>
</dbReference>
<accession>A0A4Y8PBQ1</accession>
<dbReference type="CDD" id="cd13913">
    <property type="entry name" value="ba3_CcO_II_C"/>
    <property type="match status" value="1"/>
</dbReference>
<organism evidence="6 7">
    <name type="scientific">Methylacidiphilum caldifontis</name>
    <dbReference type="NCBI Taxonomy" id="2795386"/>
    <lineage>
        <taxon>Bacteria</taxon>
        <taxon>Pseudomonadati</taxon>
        <taxon>Verrucomicrobiota</taxon>
        <taxon>Methylacidiphilae</taxon>
        <taxon>Methylacidiphilales</taxon>
        <taxon>Methylacidiphilaceae</taxon>
        <taxon>Methylacidiphilum (ex Ratnadevi et al. 2023)</taxon>
    </lineage>
</organism>
<dbReference type="InterPro" id="IPR034214">
    <property type="entry name" value="Ba3_CcO_II_C"/>
</dbReference>
<dbReference type="GO" id="GO:0016020">
    <property type="term" value="C:membrane"/>
    <property type="evidence" value="ECO:0007669"/>
    <property type="project" value="InterPro"/>
</dbReference>
<name>A0A4Y8PBQ1_9BACT</name>
<dbReference type="Pfam" id="PF00116">
    <property type="entry name" value="COX2"/>
    <property type="match status" value="1"/>
</dbReference>
<dbReference type="InterPro" id="IPR002429">
    <property type="entry name" value="CcO_II-like_C"/>
</dbReference>